<keyword evidence="1" id="KW-1133">Transmembrane helix</keyword>
<keyword evidence="1" id="KW-0472">Membrane</keyword>
<name>A0A6V7WRE5_MELEN</name>
<dbReference type="SUPFAM" id="SSF53474">
    <property type="entry name" value="alpha/beta-Hydrolases"/>
    <property type="match status" value="1"/>
</dbReference>
<dbReference type="Proteomes" id="UP000580250">
    <property type="component" value="Unassembled WGS sequence"/>
</dbReference>
<dbReference type="GO" id="GO:0016298">
    <property type="term" value="F:lipase activity"/>
    <property type="evidence" value="ECO:0007669"/>
    <property type="project" value="TreeGrafter"/>
</dbReference>
<accession>A0A6V7WRE5</accession>
<dbReference type="OrthoDB" id="5792589at2759"/>
<evidence type="ECO:0000313" key="3">
    <source>
        <dbReference type="Proteomes" id="UP000580250"/>
    </source>
</evidence>
<reference evidence="2 3" key="1">
    <citation type="submission" date="2020-08" db="EMBL/GenBank/DDBJ databases">
        <authorList>
            <person name="Koutsovoulos G."/>
            <person name="Danchin GJ E."/>
        </authorList>
    </citation>
    <scope>NUCLEOTIDE SEQUENCE [LARGE SCALE GENOMIC DNA]</scope>
</reference>
<evidence type="ECO:0000256" key="1">
    <source>
        <dbReference type="SAM" id="Phobius"/>
    </source>
</evidence>
<dbReference type="FunFam" id="3.40.50.1820:FF:000377">
    <property type="entry name" value="LIPaSe related"/>
    <property type="match status" value="1"/>
</dbReference>
<evidence type="ECO:0000313" key="2">
    <source>
        <dbReference type="EMBL" id="CAD2189557.1"/>
    </source>
</evidence>
<sequence>MRAKIIIFFQFISIFVKILLILFLSQFPFYNCEFNPDFRAFVHNRYGLPIVNQLERRDLGNDASTGGGPVGNEEAVVIVHGITNKITRFNGIIEKLRSQGFQVFGTTWGDGGTTPVGLVELRCAYVKQIRSMLIAVREYTNKKVDVIAYSMGSPIARKAILGGTCVDTRELLGPPLTEHVDTFLSVAGTNNGALPCLVPIPVGTCNKKNGLHCESEFLSDINKLKGYEGTNIFSIFSTSDEKIGLKMCSRLVSPIIGETGYVRKEGLTHDQVMDNTIDTQINFIFKHRPR</sequence>
<dbReference type="InterPro" id="IPR029058">
    <property type="entry name" value="AB_hydrolase_fold"/>
</dbReference>
<protein>
    <submittedName>
        <fullName evidence="2">Uncharacterized protein</fullName>
    </submittedName>
</protein>
<feature type="transmembrane region" description="Helical" evidence="1">
    <location>
        <begin position="7"/>
        <end position="29"/>
    </location>
</feature>
<comment type="caution">
    <text evidence="2">The sequence shown here is derived from an EMBL/GenBank/DDBJ whole genome shotgun (WGS) entry which is preliminary data.</text>
</comment>
<dbReference type="Gene3D" id="3.40.50.1820">
    <property type="entry name" value="alpha/beta hydrolase"/>
    <property type="match status" value="1"/>
</dbReference>
<gene>
    <name evidence="2" type="ORF">MENT_LOCUS42283</name>
</gene>
<dbReference type="PANTHER" id="PTHR32015:SF3">
    <property type="entry name" value="TRIACYLGLYCEROL LIPASE"/>
    <property type="match status" value="1"/>
</dbReference>
<keyword evidence="1" id="KW-0812">Transmembrane</keyword>
<dbReference type="EMBL" id="CAJEWN010000755">
    <property type="protein sequence ID" value="CAD2189557.1"/>
    <property type="molecule type" value="Genomic_DNA"/>
</dbReference>
<dbReference type="AlphaFoldDB" id="A0A6V7WRE5"/>
<organism evidence="2 3">
    <name type="scientific">Meloidogyne enterolobii</name>
    <name type="common">Root-knot nematode worm</name>
    <name type="synonym">Meloidogyne mayaguensis</name>
    <dbReference type="NCBI Taxonomy" id="390850"/>
    <lineage>
        <taxon>Eukaryota</taxon>
        <taxon>Metazoa</taxon>
        <taxon>Ecdysozoa</taxon>
        <taxon>Nematoda</taxon>
        <taxon>Chromadorea</taxon>
        <taxon>Rhabditida</taxon>
        <taxon>Tylenchina</taxon>
        <taxon>Tylenchomorpha</taxon>
        <taxon>Tylenchoidea</taxon>
        <taxon>Meloidogynidae</taxon>
        <taxon>Meloidogyninae</taxon>
        <taxon>Meloidogyne</taxon>
    </lineage>
</organism>
<dbReference type="Pfam" id="PF01674">
    <property type="entry name" value="Lipase_2"/>
    <property type="match status" value="1"/>
</dbReference>
<dbReference type="InterPro" id="IPR002918">
    <property type="entry name" value="Lipase_EstA/Esterase_EstB"/>
</dbReference>
<dbReference type="PANTHER" id="PTHR32015">
    <property type="entry name" value="FASTING INDUCED LIPASE"/>
    <property type="match status" value="1"/>
</dbReference>
<proteinExistence type="predicted"/>
<dbReference type="GO" id="GO:0016042">
    <property type="term" value="P:lipid catabolic process"/>
    <property type="evidence" value="ECO:0007669"/>
    <property type="project" value="InterPro"/>
</dbReference>